<name>A0A0G0M1D4_9BACT</name>
<feature type="domain" description="Nudix hydrolase" evidence="3">
    <location>
        <begin position="2"/>
        <end position="156"/>
    </location>
</feature>
<evidence type="ECO:0000256" key="1">
    <source>
        <dbReference type="ARBA" id="ARBA00022801"/>
    </source>
</evidence>
<dbReference type="PROSITE" id="PS51462">
    <property type="entry name" value="NUDIX"/>
    <property type="match status" value="1"/>
</dbReference>
<organism evidence="4 5">
    <name type="scientific">Candidatus Woesebacteria bacterium GW2011_GWA1_39_12</name>
    <dbReference type="NCBI Taxonomy" id="1618549"/>
    <lineage>
        <taxon>Bacteria</taxon>
        <taxon>Candidatus Woeseibacteriota</taxon>
    </lineage>
</organism>
<dbReference type="InterPro" id="IPR051325">
    <property type="entry name" value="Nudix_hydrolase_domain"/>
</dbReference>
<feature type="region of interest" description="Disordered" evidence="2">
    <location>
        <begin position="39"/>
        <end position="76"/>
    </location>
</feature>
<dbReference type="InterPro" id="IPR015797">
    <property type="entry name" value="NUDIX_hydrolase-like_dom_sf"/>
</dbReference>
<proteinExistence type="predicted"/>
<feature type="compositionally biased region" description="Basic and acidic residues" evidence="2">
    <location>
        <begin position="58"/>
        <end position="69"/>
    </location>
</feature>
<dbReference type="Proteomes" id="UP000034325">
    <property type="component" value="Unassembled WGS sequence"/>
</dbReference>
<dbReference type="InterPro" id="IPR000086">
    <property type="entry name" value="NUDIX_hydrolase_dom"/>
</dbReference>
<dbReference type="Pfam" id="PF00293">
    <property type="entry name" value="NUDIX"/>
    <property type="match status" value="1"/>
</dbReference>
<dbReference type="AlphaFoldDB" id="A0A0G0M1D4"/>
<evidence type="ECO:0000256" key="2">
    <source>
        <dbReference type="SAM" id="MobiDB-lite"/>
    </source>
</evidence>
<dbReference type="GO" id="GO:0006754">
    <property type="term" value="P:ATP biosynthetic process"/>
    <property type="evidence" value="ECO:0007669"/>
    <property type="project" value="TreeGrafter"/>
</dbReference>
<dbReference type="PANTHER" id="PTHR21340">
    <property type="entry name" value="DIADENOSINE 5,5-P1,P4-TETRAPHOSPHATE PYROPHOSPHOHYDROLASE MUTT"/>
    <property type="match status" value="1"/>
</dbReference>
<accession>A0A0G0M1D4</accession>
<reference evidence="4 5" key="1">
    <citation type="journal article" date="2015" name="Nature">
        <title>rRNA introns, odd ribosomes, and small enigmatic genomes across a large radiation of phyla.</title>
        <authorList>
            <person name="Brown C.T."/>
            <person name="Hug L.A."/>
            <person name="Thomas B.C."/>
            <person name="Sharon I."/>
            <person name="Castelle C.J."/>
            <person name="Singh A."/>
            <person name="Wilkins M.J."/>
            <person name="Williams K.H."/>
            <person name="Banfield J.F."/>
        </authorList>
    </citation>
    <scope>NUCLEOTIDE SEQUENCE [LARGE SCALE GENOMIC DNA]</scope>
</reference>
<comment type="caution">
    <text evidence="4">The sequence shown here is derived from an EMBL/GenBank/DDBJ whole genome shotgun (WGS) entry which is preliminary data.</text>
</comment>
<protein>
    <submittedName>
        <fullName evidence="4">AP4A hydrolase</fullName>
    </submittedName>
</protein>
<gene>
    <name evidence="4" type="ORF">UT23_C0006G0044</name>
</gene>
<dbReference type="GO" id="GO:0006167">
    <property type="term" value="P:AMP biosynthetic process"/>
    <property type="evidence" value="ECO:0007669"/>
    <property type="project" value="TreeGrafter"/>
</dbReference>
<keyword evidence="1 4" id="KW-0378">Hydrolase</keyword>
<sequence length="167" mass="19236">MMREFSAGGVVFKKAKSKVLWLVAKSSPSKKYPGDIYRLPKGWVDDEENGKRPGPLSRGEKKLTEDELRSTAVREVQEEGGVEAEIIKKIGTERFFYTKEGERILKFVTFYLMKWRKDLATGPGFETEKVEWLDYEEARKRLTHSGEKKMLDKAKQSLDQGLQESLV</sequence>
<evidence type="ECO:0000313" key="4">
    <source>
        <dbReference type="EMBL" id="KKQ98003.1"/>
    </source>
</evidence>
<dbReference type="Gene3D" id="3.90.79.10">
    <property type="entry name" value="Nucleoside Triphosphate Pyrophosphohydrolase"/>
    <property type="match status" value="1"/>
</dbReference>
<dbReference type="SUPFAM" id="SSF55811">
    <property type="entry name" value="Nudix"/>
    <property type="match status" value="1"/>
</dbReference>
<dbReference type="PANTHER" id="PTHR21340:SF0">
    <property type="entry name" value="BIS(5'-NUCLEOSYL)-TETRAPHOSPHATASE [ASYMMETRICAL]"/>
    <property type="match status" value="1"/>
</dbReference>
<dbReference type="GO" id="GO:0004081">
    <property type="term" value="F:bis(5'-nucleosyl)-tetraphosphatase (asymmetrical) activity"/>
    <property type="evidence" value="ECO:0007669"/>
    <property type="project" value="TreeGrafter"/>
</dbReference>
<evidence type="ECO:0000313" key="5">
    <source>
        <dbReference type="Proteomes" id="UP000034325"/>
    </source>
</evidence>
<dbReference type="EMBL" id="LBWA01000006">
    <property type="protein sequence ID" value="KKQ98003.1"/>
    <property type="molecule type" value="Genomic_DNA"/>
</dbReference>
<evidence type="ECO:0000259" key="3">
    <source>
        <dbReference type="PROSITE" id="PS51462"/>
    </source>
</evidence>